<evidence type="ECO:0000256" key="1">
    <source>
        <dbReference type="SAM" id="MobiDB-lite"/>
    </source>
</evidence>
<accession>A0ABW3LRN6</accession>
<dbReference type="PROSITE" id="PS51257">
    <property type="entry name" value="PROKAR_LIPOPROTEIN"/>
    <property type="match status" value="1"/>
</dbReference>
<feature type="chain" id="PRO_5045300097" description="Lipoprotein" evidence="2">
    <location>
        <begin position="22"/>
        <end position="124"/>
    </location>
</feature>
<evidence type="ECO:0000313" key="4">
    <source>
        <dbReference type="Proteomes" id="UP001597040"/>
    </source>
</evidence>
<protein>
    <recommendedName>
        <fullName evidence="5">Lipoprotein</fullName>
    </recommendedName>
</protein>
<evidence type="ECO:0000256" key="2">
    <source>
        <dbReference type="SAM" id="SignalP"/>
    </source>
</evidence>
<sequence length="124" mass="13182">MKTLYSILMATLLVMILTACGESEVQGVDNASSEGNNGAEATETDNADGEEPSEEESVEAEDKVYGTGKTVSIDGMEITIDRASCGEQGEYTPAENGNVLRLEVSFHNASAESGFIDDTEFECL</sequence>
<feature type="region of interest" description="Disordered" evidence="1">
    <location>
        <begin position="26"/>
        <end position="63"/>
    </location>
</feature>
<evidence type="ECO:0008006" key="5">
    <source>
        <dbReference type="Google" id="ProtNLM"/>
    </source>
</evidence>
<feature type="compositionally biased region" description="Acidic residues" evidence="1">
    <location>
        <begin position="42"/>
        <end position="59"/>
    </location>
</feature>
<comment type="caution">
    <text evidence="3">The sequence shown here is derived from an EMBL/GenBank/DDBJ whole genome shotgun (WGS) entry which is preliminary data.</text>
</comment>
<dbReference type="Proteomes" id="UP001597040">
    <property type="component" value="Unassembled WGS sequence"/>
</dbReference>
<gene>
    <name evidence="3" type="ORF">ACFQ3N_19075</name>
</gene>
<reference evidence="4" key="1">
    <citation type="journal article" date="2019" name="Int. J. Syst. Evol. Microbiol.">
        <title>The Global Catalogue of Microorganisms (GCM) 10K type strain sequencing project: providing services to taxonomists for standard genome sequencing and annotation.</title>
        <authorList>
            <consortium name="The Broad Institute Genomics Platform"/>
            <consortium name="The Broad Institute Genome Sequencing Center for Infectious Disease"/>
            <person name="Wu L."/>
            <person name="Ma J."/>
        </authorList>
    </citation>
    <scope>NUCLEOTIDE SEQUENCE [LARGE SCALE GENOMIC DNA]</scope>
    <source>
        <strain evidence="4">CCUG 56754</strain>
    </source>
</reference>
<keyword evidence="4" id="KW-1185">Reference proteome</keyword>
<organism evidence="3 4">
    <name type="scientific">Virgibacillus byunsanensis</name>
    <dbReference type="NCBI Taxonomy" id="570945"/>
    <lineage>
        <taxon>Bacteria</taxon>
        <taxon>Bacillati</taxon>
        <taxon>Bacillota</taxon>
        <taxon>Bacilli</taxon>
        <taxon>Bacillales</taxon>
        <taxon>Bacillaceae</taxon>
        <taxon>Virgibacillus</taxon>
    </lineage>
</organism>
<feature type="signal peptide" evidence="2">
    <location>
        <begin position="1"/>
        <end position="21"/>
    </location>
</feature>
<dbReference type="EMBL" id="JBHTKJ010000073">
    <property type="protein sequence ID" value="MFD1040483.1"/>
    <property type="molecule type" value="Genomic_DNA"/>
</dbReference>
<keyword evidence="2" id="KW-0732">Signal</keyword>
<dbReference type="RefSeq" id="WP_390364608.1">
    <property type="nucleotide sequence ID" value="NZ_JBHTKJ010000073.1"/>
</dbReference>
<evidence type="ECO:0000313" key="3">
    <source>
        <dbReference type="EMBL" id="MFD1040483.1"/>
    </source>
</evidence>
<name>A0ABW3LRN6_9BACI</name>
<proteinExistence type="predicted"/>